<dbReference type="EMBL" id="BMYO01000007">
    <property type="protein sequence ID" value="GHD65541.1"/>
    <property type="molecule type" value="Genomic_DNA"/>
</dbReference>
<keyword evidence="6" id="KW-1185">Reference proteome</keyword>
<evidence type="ECO:0000256" key="3">
    <source>
        <dbReference type="SAM" id="SignalP"/>
    </source>
</evidence>
<comment type="caution">
    <text evidence="5">The sequence shown here is derived from an EMBL/GenBank/DDBJ whole genome shotgun (WGS) entry which is preliminary data.</text>
</comment>
<protein>
    <submittedName>
        <fullName evidence="5">Peptidase M23</fullName>
    </submittedName>
</protein>
<evidence type="ECO:0000256" key="2">
    <source>
        <dbReference type="SAM" id="MobiDB-lite"/>
    </source>
</evidence>
<feature type="compositionally biased region" description="Basic and acidic residues" evidence="2">
    <location>
        <begin position="280"/>
        <end position="296"/>
    </location>
</feature>
<sequence length="437" mass="47563">MRRVLALTVLLSAGAFAAPAEPVSRQQSTEKQQELKSLRGQIDALKKDLADTESDRKEASDALKDSESAISDANRILGDLNSQRSLTHAELVRLEGDIAAVRSRIGQSQQRLARLIKTRYKSGELEAWRLLLNQQDPNQVNRTLGYYRYLVAAQQQLANQLESQLAELNRLAEEIRARQDELASMSAEKQRQKARLQTEQSNRKTLVDQLSAEISSQRGQIQKLSADEKRLTGLIERLNALIKKQEAERAQLAAKKRAEAAARAKAVREANARAAAQARAEGKAAPKPVPEPKPEVNDDVPDASLSGKAFSSLKGKLKLPTKGEIVGRYGTPRSEGTTWKGMMIKAAPGQPVHAVASGRVVFADWLRGFGNLVIVEHGGGYMSLYAGNEAVLKRVGDSVSAGDTIATSGNSGGMADSGVYFELRQNGRPLDPQGWIG</sequence>
<dbReference type="Proteomes" id="UP000604737">
    <property type="component" value="Unassembled WGS sequence"/>
</dbReference>
<evidence type="ECO:0000313" key="5">
    <source>
        <dbReference type="EMBL" id="GHD65541.1"/>
    </source>
</evidence>
<accession>A0ABQ3H479</accession>
<dbReference type="InterPro" id="IPR016047">
    <property type="entry name" value="M23ase_b-sheet_dom"/>
</dbReference>
<dbReference type="CDD" id="cd12797">
    <property type="entry name" value="M23_peptidase"/>
    <property type="match status" value="1"/>
</dbReference>
<feature type="region of interest" description="Disordered" evidence="2">
    <location>
        <begin position="270"/>
        <end position="300"/>
    </location>
</feature>
<dbReference type="RefSeq" id="WP_189461347.1">
    <property type="nucleotide sequence ID" value="NZ_BMYO01000007.1"/>
</dbReference>
<proteinExistence type="predicted"/>
<dbReference type="PANTHER" id="PTHR21666:SF270">
    <property type="entry name" value="MUREIN HYDROLASE ACTIVATOR ENVC"/>
    <property type="match status" value="1"/>
</dbReference>
<dbReference type="SUPFAM" id="SSF51261">
    <property type="entry name" value="Duplicated hybrid motif"/>
    <property type="match status" value="1"/>
</dbReference>
<dbReference type="Gene3D" id="2.70.70.10">
    <property type="entry name" value="Glucose Permease (Domain IIA)"/>
    <property type="match status" value="1"/>
</dbReference>
<name>A0ABQ3H479_9NEIS</name>
<organism evidence="5 6">
    <name type="scientific">Jeongeupia chitinilytica</name>
    <dbReference type="NCBI Taxonomy" id="1041641"/>
    <lineage>
        <taxon>Bacteria</taxon>
        <taxon>Pseudomonadati</taxon>
        <taxon>Pseudomonadota</taxon>
        <taxon>Betaproteobacteria</taxon>
        <taxon>Neisseriales</taxon>
        <taxon>Chitinibacteraceae</taxon>
        <taxon>Jeongeupia</taxon>
    </lineage>
</organism>
<evidence type="ECO:0000259" key="4">
    <source>
        <dbReference type="Pfam" id="PF01551"/>
    </source>
</evidence>
<feature type="chain" id="PRO_5045473710" evidence="3">
    <location>
        <begin position="18"/>
        <end position="437"/>
    </location>
</feature>
<gene>
    <name evidence="5" type="ORF">GCM10007350_26160</name>
</gene>
<evidence type="ECO:0000313" key="6">
    <source>
        <dbReference type="Proteomes" id="UP000604737"/>
    </source>
</evidence>
<feature type="coiled-coil region" evidence="1">
    <location>
        <begin position="151"/>
        <end position="255"/>
    </location>
</feature>
<feature type="signal peptide" evidence="3">
    <location>
        <begin position="1"/>
        <end position="17"/>
    </location>
</feature>
<feature type="region of interest" description="Disordered" evidence="2">
    <location>
        <begin position="47"/>
        <end position="66"/>
    </location>
</feature>
<feature type="domain" description="M23ase beta-sheet core" evidence="4">
    <location>
        <begin position="338"/>
        <end position="432"/>
    </location>
</feature>
<evidence type="ECO:0000256" key="1">
    <source>
        <dbReference type="SAM" id="Coils"/>
    </source>
</evidence>
<dbReference type="InterPro" id="IPR011055">
    <property type="entry name" value="Dup_hybrid_motif"/>
</dbReference>
<reference evidence="6" key="1">
    <citation type="journal article" date="2019" name="Int. J. Syst. Evol. Microbiol.">
        <title>The Global Catalogue of Microorganisms (GCM) 10K type strain sequencing project: providing services to taxonomists for standard genome sequencing and annotation.</title>
        <authorList>
            <consortium name="The Broad Institute Genomics Platform"/>
            <consortium name="The Broad Institute Genome Sequencing Center for Infectious Disease"/>
            <person name="Wu L."/>
            <person name="Ma J."/>
        </authorList>
    </citation>
    <scope>NUCLEOTIDE SEQUENCE [LARGE SCALE GENOMIC DNA]</scope>
    <source>
        <strain evidence="6">KCTC 23701</strain>
    </source>
</reference>
<dbReference type="InterPro" id="IPR050570">
    <property type="entry name" value="Cell_wall_metabolism_enzyme"/>
</dbReference>
<dbReference type="Pfam" id="PF01551">
    <property type="entry name" value="Peptidase_M23"/>
    <property type="match status" value="1"/>
</dbReference>
<keyword evidence="3" id="KW-0732">Signal</keyword>
<dbReference type="PANTHER" id="PTHR21666">
    <property type="entry name" value="PEPTIDASE-RELATED"/>
    <property type="match status" value="1"/>
</dbReference>
<dbReference type="Gene3D" id="6.10.250.3150">
    <property type="match status" value="1"/>
</dbReference>
<keyword evidence="1" id="KW-0175">Coiled coil</keyword>